<keyword evidence="2" id="KW-1185">Reference proteome</keyword>
<accession>A0A8X6Y287</accession>
<dbReference type="PANTHER" id="PTHR33939">
    <property type="entry name" value="PROTEIN CBG22215"/>
    <property type="match status" value="1"/>
</dbReference>
<dbReference type="PANTHER" id="PTHR33939:SF1">
    <property type="entry name" value="DUF4371 DOMAIN-CONTAINING PROTEIN"/>
    <property type="match status" value="1"/>
</dbReference>
<comment type="caution">
    <text evidence="1">The sequence shown here is derived from an EMBL/GenBank/DDBJ whole genome shotgun (WGS) entry which is preliminary data.</text>
</comment>
<reference evidence="1" key="1">
    <citation type="submission" date="2020-08" db="EMBL/GenBank/DDBJ databases">
        <title>Multicomponent nature underlies the extraordinary mechanical properties of spider dragline silk.</title>
        <authorList>
            <person name="Kono N."/>
            <person name="Nakamura H."/>
            <person name="Mori M."/>
            <person name="Yoshida Y."/>
            <person name="Ohtoshi R."/>
            <person name="Malay A.D."/>
            <person name="Moran D.A.P."/>
            <person name="Tomita M."/>
            <person name="Numata K."/>
            <person name="Arakawa K."/>
        </authorList>
    </citation>
    <scope>NUCLEOTIDE SEQUENCE</scope>
</reference>
<dbReference type="AlphaFoldDB" id="A0A8X6Y287"/>
<organism evidence="1 2">
    <name type="scientific">Trichonephila inaurata madagascariensis</name>
    <dbReference type="NCBI Taxonomy" id="2747483"/>
    <lineage>
        <taxon>Eukaryota</taxon>
        <taxon>Metazoa</taxon>
        <taxon>Ecdysozoa</taxon>
        <taxon>Arthropoda</taxon>
        <taxon>Chelicerata</taxon>
        <taxon>Arachnida</taxon>
        <taxon>Araneae</taxon>
        <taxon>Araneomorphae</taxon>
        <taxon>Entelegynae</taxon>
        <taxon>Araneoidea</taxon>
        <taxon>Nephilidae</taxon>
        <taxon>Trichonephila</taxon>
        <taxon>Trichonephila inaurata</taxon>
    </lineage>
</organism>
<protein>
    <submittedName>
        <fullName evidence="1">DDE_3 domain-containing protein</fullName>
    </submittedName>
</protein>
<proteinExistence type="predicted"/>
<sequence length="109" mass="12968">MDGNPFEKWFKTAMTKLKSQNIIVIDNAPYYSVKKENIPTRSWKKSAIQEWLSEKKVTWNQDGIKIELLQKVNQIKHLYYSYRVEEIAEKFGHKILRLPLITASSFHLR</sequence>
<dbReference type="Proteomes" id="UP000886998">
    <property type="component" value="Unassembled WGS sequence"/>
</dbReference>
<evidence type="ECO:0000313" key="2">
    <source>
        <dbReference type="Proteomes" id="UP000886998"/>
    </source>
</evidence>
<dbReference type="EMBL" id="BMAV01014710">
    <property type="protein sequence ID" value="GFY63301.1"/>
    <property type="molecule type" value="Genomic_DNA"/>
</dbReference>
<gene>
    <name evidence="1" type="primary">AVEN_81248_1</name>
    <name evidence="1" type="ORF">TNIN_469901</name>
</gene>
<evidence type="ECO:0000313" key="1">
    <source>
        <dbReference type="EMBL" id="GFY63301.1"/>
    </source>
</evidence>
<name>A0A8X6Y287_9ARAC</name>
<dbReference type="OrthoDB" id="6432144at2759"/>